<dbReference type="Proteomes" id="UP000294530">
    <property type="component" value="Unassembled WGS sequence"/>
</dbReference>
<feature type="chain" id="PRO_5037379338" description="RxLR effector protein" evidence="1">
    <location>
        <begin position="25"/>
        <end position="99"/>
    </location>
</feature>
<keyword evidence="3" id="KW-1185">Reference proteome</keyword>
<dbReference type="AlphaFoldDB" id="A0A976FMI4"/>
<evidence type="ECO:0000256" key="1">
    <source>
        <dbReference type="SAM" id="SignalP"/>
    </source>
</evidence>
<keyword evidence="1" id="KW-0732">Signal</keyword>
<evidence type="ECO:0008006" key="4">
    <source>
        <dbReference type="Google" id="ProtNLM"/>
    </source>
</evidence>
<evidence type="ECO:0000313" key="3">
    <source>
        <dbReference type="Proteomes" id="UP000294530"/>
    </source>
</evidence>
<organism evidence="2 3">
    <name type="scientific">Bremia lactucae</name>
    <name type="common">Lettuce downy mildew</name>
    <dbReference type="NCBI Taxonomy" id="4779"/>
    <lineage>
        <taxon>Eukaryota</taxon>
        <taxon>Sar</taxon>
        <taxon>Stramenopiles</taxon>
        <taxon>Oomycota</taxon>
        <taxon>Peronosporomycetes</taxon>
        <taxon>Peronosporales</taxon>
        <taxon>Peronosporaceae</taxon>
        <taxon>Bremia</taxon>
    </lineage>
</organism>
<comment type="caution">
    <text evidence="2">The sequence shown here is derived from an EMBL/GenBank/DDBJ whole genome shotgun (WGS) entry which is preliminary data.</text>
</comment>
<dbReference type="GeneID" id="94349638"/>
<accession>A0A976FMI4</accession>
<dbReference type="RefSeq" id="XP_067818718.1">
    <property type="nucleotide sequence ID" value="XM_067963967.1"/>
</dbReference>
<protein>
    <recommendedName>
        <fullName evidence="4">RxLR effector protein</fullName>
    </recommendedName>
</protein>
<feature type="signal peptide" evidence="1">
    <location>
        <begin position="1"/>
        <end position="24"/>
    </location>
</feature>
<dbReference type="EMBL" id="SHOA02000016">
    <property type="protein sequence ID" value="TDH69219.1"/>
    <property type="molecule type" value="Genomic_DNA"/>
</dbReference>
<name>A0A976FMI4_BRELC</name>
<evidence type="ECO:0000313" key="2">
    <source>
        <dbReference type="EMBL" id="TDH69219.1"/>
    </source>
</evidence>
<dbReference type="KEGG" id="blac:94349638"/>
<proteinExistence type="predicted"/>
<sequence length="99" mass="11297">MQLPFHVLALVTTYALSTISQTSAESSLVRATFAHERYHMESLEVKRSLRGQQTSPLKDDDERISLKDVVGKIKGIIRKIMPQRKGTLRKTKTYRSLPI</sequence>
<gene>
    <name evidence="2" type="ORF">CCR75_005893</name>
</gene>
<reference evidence="2 3" key="1">
    <citation type="journal article" date="2021" name="Genome Biol.">
        <title>AFLAP: assembly-free linkage analysis pipeline using k-mers from genome sequencing data.</title>
        <authorList>
            <person name="Fletcher K."/>
            <person name="Zhang L."/>
            <person name="Gil J."/>
            <person name="Han R."/>
            <person name="Cavanaugh K."/>
            <person name="Michelmore R."/>
        </authorList>
    </citation>
    <scope>NUCLEOTIDE SEQUENCE [LARGE SCALE GENOMIC DNA]</scope>
    <source>
        <strain evidence="2 3">SF5</strain>
    </source>
</reference>